<evidence type="ECO:0000313" key="2">
    <source>
        <dbReference type="Proteomes" id="UP000003120"/>
    </source>
</evidence>
<reference evidence="1 2" key="1">
    <citation type="submission" date="2012-07" db="EMBL/GenBank/DDBJ databases">
        <authorList>
            <person name="Durkin A.S."/>
            <person name="McCorrison J."/>
            <person name="Torralba M."/>
            <person name="Gillis M."/>
            <person name="Methe B."/>
            <person name="Sutton G."/>
            <person name="Nelson K.E."/>
        </authorList>
    </citation>
    <scope>NUCLEOTIDE SEQUENCE [LARGE SCALE GENOMIC DNA]</scope>
    <source>
        <strain evidence="1 2">Fnf 1007</strain>
    </source>
</reference>
<sequence length="61" mass="7141">MKAMKLLSKNQIPQNEFFETAVNSGGFEGSDISYWIDGKRLQYKRMCQNEWGREGNILLLR</sequence>
<dbReference type="AlphaFoldDB" id="A0AAN3VUK9"/>
<accession>A0AAN3VUK9</accession>
<proteinExistence type="predicted"/>
<evidence type="ECO:0000313" key="1">
    <source>
        <dbReference type="EMBL" id="EJU15696.1"/>
    </source>
</evidence>
<name>A0AAN3VUK9_9FUSO</name>
<dbReference type="Proteomes" id="UP000003120">
    <property type="component" value="Unassembled WGS sequence"/>
</dbReference>
<gene>
    <name evidence="1" type="ORF">HMPREF1127_0832</name>
</gene>
<dbReference type="EMBL" id="ALKK01000073">
    <property type="protein sequence ID" value="EJU15696.1"/>
    <property type="molecule type" value="Genomic_DNA"/>
</dbReference>
<organism evidence="1 2">
    <name type="scientific">Fusobacterium necrophorum subsp. funduliforme Fnf 1007</name>
    <dbReference type="NCBI Taxonomy" id="1161424"/>
    <lineage>
        <taxon>Bacteria</taxon>
        <taxon>Fusobacteriati</taxon>
        <taxon>Fusobacteriota</taxon>
        <taxon>Fusobacteriia</taxon>
        <taxon>Fusobacteriales</taxon>
        <taxon>Fusobacteriaceae</taxon>
        <taxon>Fusobacterium</taxon>
    </lineage>
</organism>
<comment type="caution">
    <text evidence="1">The sequence shown here is derived from an EMBL/GenBank/DDBJ whole genome shotgun (WGS) entry which is preliminary data.</text>
</comment>
<protein>
    <submittedName>
        <fullName evidence="1">Uncharacterized protein</fullName>
    </submittedName>
</protein>